<dbReference type="AlphaFoldDB" id="A0AAD3T583"/>
<dbReference type="EMBL" id="BSYO01000024">
    <property type="protein sequence ID" value="GMH22101.1"/>
    <property type="molecule type" value="Genomic_DNA"/>
</dbReference>
<protein>
    <submittedName>
        <fullName evidence="1">Uncharacterized protein</fullName>
    </submittedName>
</protein>
<keyword evidence="2" id="KW-1185">Reference proteome</keyword>
<evidence type="ECO:0000313" key="2">
    <source>
        <dbReference type="Proteomes" id="UP001279734"/>
    </source>
</evidence>
<proteinExistence type="predicted"/>
<reference evidence="1" key="1">
    <citation type="submission" date="2023-05" db="EMBL/GenBank/DDBJ databases">
        <title>Nepenthes gracilis genome sequencing.</title>
        <authorList>
            <person name="Fukushima K."/>
        </authorList>
    </citation>
    <scope>NUCLEOTIDE SEQUENCE</scope>
    <source>
        <strain evidence="1">SING2019-196</strain>
    </source>
</reference>
<accession>A0AAD3T583</accession>
<sequence length="391" mass="40129">MILSGAASSAKLMEVKVAYHSVPSNLKSLPKTPGPAVGKRAVSSPVCGGSALDVGVLNQQTRSPATVVTARGLASKMPSQIIDSDPILTSCDVYSASAGYTPEEDGAPSGSVKDVTAIGDTNAVHSVLDVGAPCVADHAADSPHRPLISTGVDGDAISVELGLIPGVDGYTPESIARITRKYSLVDVVEGLLNKAPIEFQEVESIPLSGCPVKGFEASVVDAVMICEPGRGLELTLPSVDPYAGDPLSDDYGILPSPDHHLPCCSMASGAPVGPSSEDVVAVQGLSPCNPCPGDPAGPANRSFPDPAPVTGSSYKNSEPLVNVSMDSGCGGGPAMSCAKPVADGVDHDDHQRWNILRHACCVPVVWAEACLLFAVAGASSMTLMHRKWCCR</sequence>
<name>A0AAD3T583_NEPGR</name>
<organism evidence="1 2">
    <name type="scientific">Nepenthes gracilis</name>
    <name type="common">Slender pitcher plant</name>
    <dbReference type="NCBI Taxonomy" id="150966"/>
    <lineage>
        <taxon>Eukaryota</taxon>
        <taxon>Viridiplantae</taxon>
        <taxon>Streptophyta</taxon>
        <taxon>Embryophyta</taxon>
        <taxon>Tracheophyta</taxon>
        <taxon>Spermatophyta</taxon>
        <taxon>Magnoliopsida</taxon>
        <taxon>eudicotyledons</taxon>
        <taxon>Gunneridae</taxon>
        <taxon>Pentapetalae</taxon>
        <taxon>Caryophyllales</taxon>
        <taxon>Nepenthaceae</taxon>
        <taxon>Nepenthes</taxon>
    </lineage>
</organism>
<gene>
    <name evidence="1" type="ORF">Nepgr_023944</name>
</gene>
<evidence type="ECO:0000313" key="1">
    <source>
        <dbReference type="EMBL" id="GMH22101.1"/>
    </source>
</evidence>
<dbReference type="Proteomes" id="UP001279734">
    <property type="component" value="Unassembled WGS sequence"/>
</dbReference>
<comment type="caution">
    <text evidence="1">The sequence shown here is derived from an EMBL/GenBank/DDBJ whole genome shotgun (WGS) entry which is preliminary data.</text>
</comment>